<dbReference type="Pfam" id="PF22908">
    <property type="entry name" value="PHD_NSD"/>
    <property type="match status" value="1"/>
</dbReference>
<feature type="region of interest" description="Disordered" evidence="6">
    <location>
        <begin position="527"/>
        <end position="551"/>
    </location>
</feature>
<dbReference type="GO" id="GO:0005634">
    <property type="term" value="C:nucleus"/>
    <property type="evidence" value="ECO:0007669"/>
    <property type="project" value="UniProtKB-SubCell"/>
</dbReference>
<dbReference type="PANTHER" id="PTHR46235:SF13">
    <property type="entry name" value="EDM2-LIKE PROTEIN1"/>
    <property type="match status" value="1"/>
</dbReference>
<keyword evidence="2" id="KW-0479">Metal-binding</keyword>
<dbReference type="EMBL" id="CACSLK010030184">
    <property type="protein sequence ID" value="CAA0837025.1"/>
    <property type="molecule type" value="Genomic_DNA"/>
</dbReference>
<keyword evidence="3" id="KW-0863">Zinc-finger</keyword>
<dbReference type="InterPro" id="IPR058939">
    <property type="entry name" value="Mtase_EDM2"/>
</dbReference>
<dbReference type="PANTHER" id="PTHR46235">
    <property type="entry name" value="PHD FINGER-CONTAINING PROTEIN DDB_G0268158"/>
    <property type="match status" value="1"/>
</dbReference>
<sequence>MASVEEGEIVEDCVTNYFFVDSNQNPLSFSCLPLKWNGNEDDGHDERKVESTKHAFLQGIEVDGCQQIHWKVTAWKFVLTCTLPEIYVLLDAEGGRWIKLQRPQKSYEDIIRTVLISVHCLHFMKKNSEESSIALWKHVRKTFSAYEVPPSKKDLLDHMQWIKEAAFRDKDIAKAKNLPTFLSEMSGKRKDFSEDNRIEKRAKFIVYDEDEDSDDHYDSCEADGDQLFDRVCAFCDDGGDLLCCEGRCIRSFHPTIESGAGSSCESLGYSSAQVRAIQIFMCENCQNQKHQCFVCGRLGNSDKSSGTEVFPCISATCGHFYHPQCVSELIFPREKNKAQELQKQIQAGEAFTCPAHVCCICRQGEVKNVMDMQFAVCRRCPKAYHRKCLPRNISFEQDDEKNIPQRAWEKLLINRILIYCMDHKICRNILTPKRDHLLFPEVDGNKDQYPSVLRPDKLHVMSERRSKVYGILTDEVPLKKLPKGITDDFIRNKEKKPFEKLGKINSSASVIRPLSISTYEWRKPNNPSTMGSFKSTVRSGKPLSPSSVGGVSEKGAIANIPSKKARTMRTPEMRKRIQILINNSMSSFNEEEFLAEQRRKCVNTSTQLSRAANTITLGKVECLVQAIQAAMKKLQAGGTIEDAKAVCEPAILSQSIKWKKKLQVFLAPFIHGLRYTSFGRHFTKVEKLKQVVSRLRWYVQDGDTIVDFCCGSNDFSCLMKEELERMGRKCSFKNYDLIQPKNDFNFEKRDWMSVGLEELPEGSNLIMGLNPPFGVHASLANQFIEKALSFMPKLLILIVPRETERLDMKEIPYDLVWEDDQIFSGKSFYLPGSVDVHDQRMDQWNLEPPPLSLWSRPDWTIKHNSVALEHGHLLQNQGMRHDFPTFADSYGDINSILEESIPEADI</sequence>
<dbReference type="Pfam" id="PF12047">
    <property type="entry name" value="DNMT1-RFD"/>
    <property type="match status" value="1"/>
</dbReference>
<feature type="domain" description="Zinc finger PHD-type" evidence="7">
    <location>
        <begin position="291"/>
        <end position="357"/>
    </location>
</feature>
<proteinExistence type="predicted"/>
<feature type="domain" description="Zinc finger PHD-type" evidence="7">
    <location>
        <begin position="231"/>
        <end position="286"/>
    </location>
</feature>
<evidence type="ECO:0000256" key="2">
    <source>
        <dbReference type="ARBA" id="ARBA00022723"/>
    </source>
</evidence>
<organism evidence="8 9">
    <name type="scientific">Striga hermonthica</name>
    <name type="common">Purple witchweed</name>
    <name type="synonym">Buchnera hermonthica</name>
    <dbReference type="NCBI Taxonomy" id="68872"/>
    <lineage>
        <taxon>Eukaryota</taxon>
        <taxon>Viridiplantae</taxon>
        <taxon>Streptophyta</taxon>
        <taxon>Embryophyta</taxon>
        <taxon>Tracheophyta</taxon>
        <taxon>Spermatophyta</taxon>
        <taxon>Magnoliopsida</taxon>
        <taxon>eudicotyledons</taxon>
        <taxon>Gunneridae</taxon>
        <taxon>Pentapetalae</taxon>
        <taxon>asterids</taxon>
        <taxon>lamiids</taxon>
        <taxon>Lamiales</taxon>
        <taxon>Orobanchaceae</taxon>
        <taxon>Buchnereae</taxon>
        <taxon>Striga</taxon>
    </lineage>
</organism>
<dbReference type="InterPro" id="IPR013083">
    <property type="entry name" value="Znf_RING/FYVE/PHD"/>
</dbReference>
<evidence type="ECO:0000259" key="7">
    <source>
        <dbReference type="SMART" id="SM00249"/>
    </source>
</evidence>
<dbReference type="SMART" id="SM00249">
    <property type="entry name" value="PHD"/>
    <property type="match status" value="3"/>
</dbReference>
<reference evidence="8" key="1">
    <citation type="submission" date="2019-12" db="EMBL/GenBank/DDBJ databases">
        <authorList>
            <person name="Scholes J."/>
        </authorList>
    </citation>
    <scope>NUCLEOTIDE SEQUENCE</scope>
</reference>
<keyword evidence="4" id="KW-0862">Zinc</keyword>
<dbReference type="AlphaFoldDB" id="A0A9N7NK85"/>
<feature type="domain" description="Zinc finger PHD-type" evidence="7">
    <location>
        <begin position="358"/>
        <end position="424"/>
    </location>
</feature>
<evidence type="ECO:0000313" key="9">
    <source>
        <dbReference type="Proteomes" id="UP001153555"/>
    </source>
</evidence>
<comment type="subcellular location">
    <subcellularLocation>
        <location evidence="1">Nucleus</location>
    </subcellularLocation>
</comment>
<dbReference type="OrthoDB" id="21264at2759"/>
<dbReference type="InterPro" id="IPR022702">
    <property type="entry name" value="Cytosine_MeTrfase1_RFD"/>
</dbReference>
<dbReference type="InterPro" id="IPR001965">
    <property type="entry name" value="Znf_PHD"/>
</dbReference>
<dbReference type="CDD" id="cd15565">
    <property type="entry name" value="PHD2_NSD"/>
    <property type="match status" value="1"/>
</dbReference>
<evidence type="ECO:0000256" key="1">
    <source>
        <dbReference type="ARBA" id="ARBA00004123"/>
    </source>
</evidence>
<dbReference type="Pfam" id="PF26055">
    <property type="entry name" value="Mtase_EDM2"/>
    <property type="match status" value="1"/>
</dbReference>
<evidence type="ECO:0000256" key="4">
    <source>
        <dbReference type="ARBA" id="ARBA00022833"/>
    </source>
</evidence>
<protein>
    <submittedName>
        <fullName evidence="8">Protein ENHANCED DOWNY MILDEW 2</fullName>
    </submittedName>
</protein>
<dbReference type="GO" id="GO:0008270">
    <property type="term" value="F:zinc ion binding"/>
    <property type="evidence" value="ECO:0007669"/>
    <property type="project" value="UniProtKB-KW"/>
</dbReference>
<gene>
    <name evidence="8" type="ORF">SHERM_04044</name>
</gene>
<dbReference type="InterPro" id="IPR055198">
    <property type="entry name" value="NSD_PHD"/>
</dbReference>
<dbReference type="Proteomes" id="UP001153555">
    <property type="component" value="Unassembled WGS sequence"/>
</dbReference>
<evidence type="ECO:0000256" key="5">
    <source>
        <dbReference type="ARBA" id="ARBA00023242"/>
    </source>
</evidence>
<evidence type="ECO:0000256" key="3">
    <source>
        <dbReference type="ARBA" id="ARBA00022771"/>
    </source>
</evidence>
<evidence type="ECO:0000313" key="8">
    <source>
        <dbReference type="EMBL" id="CAA0837025.1"/>
    </source>
</evidence>
<dbReference type="CDD" id="cd15566">
    <property type="entry name" value="PHD3_NSD"/>
    <property type="match status" value="1"/>
</dbReference>
<feature type="compositionally biased region" description="Polar residues" evidence="6">
    <location>
        <begin position="527"/>
        <end position="549"/>
    </location>
</feature>
<name>A0A9N7NK85_STRHE</name>
<comment type="caution">
    <text evidence="8">The sequence shown here is derived from an EMBL/GenBank/DDBJ whole genome shotgun (WGS) entry which is preliminary data.</text>
</comment>
<keyword evidence="5" id="KW-0539">Nucleus</keyword>
<keyword evidence="9" id="KW-1185">Reference proteome</keyword>
<dbReference type="Gene3D" id="3.30.40.10">
    <property type="entry name" value="Zinc/RING finger domain, C3HC4 (zinc finger)"/>
    <property type="match status" value="2"/>
</dbReference>
<accession>A0A9N7NK85</accession>
<evidence type="ECO:0000256" key="6">
    <source>
        <dbReference type="SAM" id="MobiDB-lite"/>
    </source>
</evidence>